<gene>
    <name evidence="2" type="ORF">T4D_8760</name>
</gene>
<sequence length="80" mass="8529">MAAIPGCSSCSGPQSGPATAAPGLHKTVQPGGRMPFLFSGQLLVMWLITKDISGSVTVHLCSCHQRNSTRKDVVQLWIKH</sequence>
<dbReference type="Proteomes" id="UP000054995">
    <property type="component" value="Unassembled WGS sequence"/>
</dbReference>
<feature type="compositionally biased region" description="Low complexity" evidence="1">
    <location>
        <begin position="1"/>
        <end position="17"/>
    </location>
</feature>
<proteinExistence type="predicted"/>
<name>A0A0V1FYB4_TRIPS</name>
<accession>A0A0V1FYB4</accession>
<evidence type="ECO:0000313" key="3">
    <source>
        <dbReference type="Proteomes" id="UP000054995"/>
    </source>
</evidence>
<evidence type="ECO:0000313" key="2">
    <source>
        <dbReference type="EMBL" id="KRY90989.1"/>
    </source>
</evidence>
<feature type="region of interest" description="Disordered" evidence="1">
    <location>
        <begin position="1"/>
        <end position="26"/>
    </location>
</feature>
<organism evidence="2 3">
    <name type="scientific">Trichinella pseudospiralis</name>
    <name type="common">Parasitic roundworm</name>
    <dbReference type="NCBI Taxonomy" id="6337"/>
    <lineage>
        <taxon>Eukaryota</taxon>
        <taxon>Metazoa</taxon>
        <taxon>Ecdysozoa</taxon>
        <taxon>Nematoda</taxon>
        <taxon>Enoplea</taxon>
        <taxon>Dorylaimia</taxon>
        <taxon>Trichinellida</taxon>
        <taxon>Trichinellidae</taxon>
        <taxon>Trichinella</taxon>
    </lineage>
</organism>
<reference evidence="2 3" key="1">
    <citation type="submission" date="2015-01" db="EMBL/GenBank/DDBJ databases">
        <title>Evolution of Trichinella species and genotypes.</title>
        <authorList>
            <person name="Korhonen P.K."/>
            <person name="Edoardo P."/>
            <person name="Giuseppe L.R."/>
            <person name="Gasser R.B."/>
        </authorList>
    </citation>
    <scope>NUCLEOTIDE SEQUENCE [LARGE SCALE GENOMIC DNA]</scope>
    <source>
        <strain evidence="2">ISS470</strain>
    </source>
</reference>
<comment type="caution">
    <text evidence="2">The sequence shown here is derived from an EMBL/GenBank/DDBJ whole genome shotgun (WGS) entry which is preliminary data.</text>
</comment>
<evidence type="ECO:0000256" key="1">
    <source>
        <dbReference type="SAM" id="MobiDB-lite"/>
    </source>
</evidence>
<dbReference type="AlphaFoldDB" id="A0A0V1FYB4"/>
<protein>
    <submittedName>
        <fullName evidence="2">Uncharacterized protein</fullName>
    </submittedName>
</protein>
<dbReference type="EMBL" id="JYDT01000017">
    <property type="protein sequence ID" value="KRY90989.1"/>
    <property type="molecule type" value="Genomic_DNA"/>
</dbReference>
<keyword evidence="3" id="KW-1185">Reference proteome</keyword>